<evidence type="ECO:0000256" key="6">
    <source>
        <dbReference type="ARBA" id="ARBA00022873"/>
    </source>
</evidence>
<protein>
    <recommendedName>
        <fullName evidence="15">Gamma-butyrobetaine dioxygenase</fullName>
    </recommendedName>
</protein>
<keyword evidence="6" id="KW-0124">Carnitine biosynthesis</keyword>
<dbReference type="GO" id="GO:0045329">
    <property type="term" value="P:carnitine biosynthetic process"/>
    <property type="evidence" value="ECO:0007669"/>
    <property type="project" value="UniProtKB-KW"/>
</dbReference>
<name>A0AAN8PWR5_PATCE</name>
<dbReference type="PANTHER" id="PTHR10696:SF25">
    <property type="entry name" value="OXIDOREDUCTASE AIM17-RELATED"/>
    <property type="match status" value="1"/>
</dbReference>
<reference evidence="13 14" key="1">
    <citation type="submission" date="2024-01" db="EMBL/GenBank/DDBJ databases">
        <title>The genome of the rayed Mediterranean limpet Patella caerulea (Linnaeus, 1758).</title>
        <authorList>
            <person name="Anh-Thu Weber A."/>
            <person name="Halstead-Nussloch G."/>
        </authorList>
    </citation>
    <scope>NUCLEOTIDE SEQUENCE [LARGE SCALE GENOMIC DNA]</scope>
    <source>
        <strain evidence="13">AATW-2023a</strain>
        <tissue evidence="13">Whole specimen</tissue>
    </source>
</reference>
<dbReference type="PANTHER" id="PTHR10696">
    <property type="entry name" value="GAMMA-BUTYROBETAINE HYDROXYLASE-RELATED"/>
    <property type="match status" value="1"/>
</dbReference>
<dbReference type="CDD" id="cd00250">
    <property type="entry name" value="CAS_like"/>
    <property type="match status" value="1"/>
</dbReference>
<dbReference type="FunFam" id="3.60.130.10:FF:000001">
    <property type="entry name" value="Trimethyllysine dioxygenase, mitochondrial"/>
    <property type="match status" value="1"/>
</dbReference>
<dbReference type="Pfam" id="PF06155">
    <property type="entry name" value="GBBH-like_N"/>
    <property type="match status" value="1"/>
</dbReference>
<feature type="region of interest" description="Disordered" evidence="10">
    <location>
        <begin position="26"/>
        <end position="51"/>
    </location>
</feature>
<dbReference type="EMBL" id="JAZGQO010000006">
    <property type="protein sequence ID" value="KAK6186553.1"/>
    <property type="molecule type" value="Genomic_DNA"/>
</dbReference>
<evidence type="ECO:0000259" key="11">
    <source>
        <dbReference type="Pfam" id="PF02668"/>
    </source>
</evidence>
<keyword evidence="8" id="KW-0560">Oxidoreductase</keyword>
<dbReference type="Gene3D" id="3.30.2020.30">
    <property type="match status" value="1"/>
</dbReference>
<evidence type="ECO:0000256" key="8">
    <source>
        <dbReference type="ARBA" id="ARBA00023002"/>
    </source>
</evidence>
<keyword evidence="7" id="KW-0223">Dioxygenase</keyword>
<evidence type="ECO:0000256" key="9">
    <source>
        <dbReference type="ARBA" id="ARBA00023004"/>
    </source>
</evidence>
<feature type="domain" description="Gamma-butyrobetaine hydroxylase-like N-terminal" evidence="12">
    <location>
        <begin position="95"/>
        <end position="169"/>
    </location>
</feature>
<evidence type="ECO:0000256" key="5">
    <source>
        <dbReference type="ARBA" id="ARBA00022723"/>
    </source>
</evidence>
<evidence type="ECO:0000313" key="13">
    <source>
        <dbReference type="EMBL" id="KAK6186553.1"/>
    </source>
</evidence>
<evidence type="ECO:0000256" key="1">
    <source>
        <dbReference type="ARBA" id="ARBA00001954"/>
    </source>
</evidence>
<evidence type="ECO:0008006" key="15">
    <source>
        <dbReference type="Google" id="ProtNLM"/>
    </source>
</evidence>
<dbReference type="SUPFAM" id="SSF51197">
    <property type="entry name" value="Clavaminate synthase-like"/>
    <property type="match status" value="1"/>
</dbReference>
<gene>
    <name evidence="13" type="ORF">SNE40_008569</name>
</gene>
<comment type="cofactor">
    <cofactor evidence="2">
        <name>L-ascorbate</name>
        <dbReference type="ChEBI" id="CHEBI:38290"/>
    </cofactor>
</comment>
<evidence type="ECO:0000256" key="2">
    <source>
        <dbReference type="ARBA" id="ARBA00001961"/>
    </source>
</evidence>
<comment type="similarity">
    <text evidence="4">Belongs to the gamma-BBH/TMLD family.</text>
</comment>
<dbReference type="Proteomes" id="UP001347796">
    <property type="component" value="Unassembled WGS sequence"/>
</dbReference>
<evidence type="ECO:0000256" key="7">
    <source>
        <dbReference type="ARBA" id="ARBA00022964"/>
    </source>
</evidence>
<dbReference type="InterPro" id="IPR010376">
    <property type="entry name" value="GBBH-like_N"/>
</dbReference>
<keyword evidence="5" id="KW-0479">Metal-binding</keyword>
<keyword evidence="14" id="KW-1185">Reference proteome</keyword>
<evidence type="ECO:0000313" key="14">
    <source>
        <dbReference type="Proteomes" id="UP001347796"/>
    </source>
</evidence>
<dbReference type="InterPro" id="IPR038492">
    <property type="entry name" value="GBBH-like_N_sf"/>
</dbReference>
<comment type="cofactor">
    <cofactor evidence="1">
        <name>Fe(2+)</name>
        <dbReference type="ChEBI" id="CHEBI:29033"/>
    </cofactor>
</comment>
<organism evidence="13 14">
    <name type="scientific">Patella caerulea</name>
    <name type="common">Rayed Mediterranean limpet</name>
    <dbReference type="NCBI Taxonomy" id="87958"/>
    <lineage>
        <taxon>Eukaryota</taxon>
        <taxon>Metazoa</taxon>
        <taxon>Spiralia</taxon>
        <taxon>Lophotrochozoa</taxon>
        <taxon>Mollusca</taxon>
        <taxon>Gastropoda</taxon>
        <taxon>Patellogastropoda</taxon>
        <taxon>Patelloidea</taxon>
        <taxon>Patellidae</taxon>
        <taxon>Patella</taxon>
    </lineage>
</organism>
<dbReference type="GO" id="GO:0016706">
    <property type="term" value="F:2-oxoglutarate-dependent dioxygenase activity"/>
    <property type="evidence" value="ECO:0007669"/>
    <property type="project" value="UniProtKB-ARBA"/>
</dbReference>
<dbReference type="GO" id="GO:0005739">
    <property type="term" value="C:mitochondrion"/>
    <property type="evidence" value="ECO:0007669"/>
    <property type="project" value="TreeGrafter"/>
</dbReference>
<dbReference type="Gene3D" id="3.60.130.10">
    <property type="entry name" value="Clavaminate synthase-like"/>
    <property type="match status" value="1"/>
</dbReference>
<feature type="domain" description="TauD/TfdA-like" evidence="11">
    <location>
        <begin position="208"/>
        <end position="455"/>
    </location>
</feature>
<dbReference type="InterPro" id="IPR003819">
    <property type="entry name" value="TauD/TfdA-like"/>
</dbReference>
<comment type="pathway">
    <text evidence="3">Amine and polyamine biosynthesis; carnitine biosynthesis.</text>
</comment>
<dbReference type="InterPro" id="IPR050411">
    <property type="entry name" value="AlphaKG_dependent_hydroxylases"/>
</dbReference>
<dbReference type="GO" id="GO:0046872">
    <property type="term" value="F:metal ion binding"/>
    <property type="evidence" value="ECO:0007669"/>
    <property type="project" value="UniProtKB-KW"/>
</dbReference>
<evidence type="ECO:0000256" key="3">
    <source>
        <dbReference type="ARBA" id="ARBA00005022"/>
    </source>
</evidence>
<keyword evidence="9" id="KW-0408">Iron</keyword>
<sequence length="487" mass="55888">MSTRIIRRLILNVHQSNQRCIFMTSRQQKHSPYRTRTAGDKGTKLAGSASMSQMAASKHENPTSIHQEMVERQVLYPAQFKGAGDVRIQQVNKINEGKMVEIIWKDGKRSKFHSIWLRHNCHCPCCKIDVSCQPTVDLTEIPLDELHITDIDLTEENVLKVVWKEGDKTHQGYLPSSYLKTYCYSDGEIERKSNAARMNFTTDTKIPEIDYKEVMATETGLYQWLRILGDRGLCMVKNVPTEEDHLLKVSRRVALPHHTIYGDTFAVKDQPKASNAAYRNIALNLHMDQPTYESPPGIQMLHCLRFDDRIVGGDSVFADIHHIVDVFRQEHPDEFKTLCRVPVTFETLGYEDAAGRELPVHLQIRRPSISLNNYGDVVAIAYHEQITGPLQVDENDVEPFYKAYQKLIQAVHAWPYKYRTRLQPGDMITFQNRRALHGRAAYVSNGGLRHLQGTYINIDEFRSMLIYLQNTVGDGSPIKRMGLLDMY</sequence>
<accession>A0AAN8PWR5</accession>
<dbReference type="Pfam" id="PF02668">
    <property type="entry name" value="TauD"/>
    <property type="match status" value="1"/>
</dbReference>
<evidence type="ECO:0000256" key="4">
    <source>
        <dbReference type="ARBA" id="ARBA00008654"/>
    </source>
</evidence>
<evidence type="ECO:0000256" key="10">
    <source>
        <dbReference type="SAM" id="MobiDB-lite"/>
    </source>
</evidence>
<dbReference type="InterPro" id="IPR042098">
    <property type="entry name" value="TauD-like_sf"/>
</dbReference>
<dbReference type="FunFam" id="3.30.2020.30:FF:000002">
    <property type="entry name" value="Putative gamma-butyrobetaine dioxygenase"/>
    <property type="match status" value="1"/>
</dbReference>
<dbReference type="AlphaFoldDB" id="A0AAN8PWR5"/>
<evidence type="ECO:0000259" key="12">
    <source>
        <dbReference type="Pfam" id="PF06155"/>
    </source>
</evidence>
<proteinExistence type="inferred from homology"/>
<comment type="caution">
    <text evidence="13">The sequence shown here is derived from an EMBL/GenBank/DDBJ whole genome shotgun (WGS) entry which is preliminary data.</text>
</comment>